<evidence type="ECO:0000313" key="1">
    <source>
        <dbReference type="EMBL" id="KAG1360626.1"/>
    </source>
</evidence>
<keyword evidence="2" id="KW-1185">Reference proteome</keyword>
<reference evidence="1" key="2">
    <citation type="submission" date="2019-07" db="EMBL/GenBank/DDBJ databases">
        <authorList>
            <person name="Yang Y."/>
            <person name="Bocs S."/>
            <person name="Baudouin L."/>
        </authorList>
    </citation>
    <scope>NUCLEOTIDE SEQUENCE</scope>
    <source>
        <tissue evidence="1">Spear leaf of Hainan Tall coconut</tissue>
    </source>
</reference>
<gene>
    <name evidence="1" type="ORF">COCNU_09G000890</name>
</gene>
<protein>
    <submittedName>
        <fullName evidence="1">Uncharacterized protein</fullName>
    </submittedName>
</protein>
<proteinExistence type="predicted"/>
<name>A0A8K0IJP1_COCNU</name>
<comment type="caution">
    <text evidence="1">The sequence shown here is derived from an EMBL/GenBank/DDBJ whole genome shotgun (WGS) entry which is preliminary data.</text>
</comment>
<sequence>MALVKSTKENSNLLGINEALTSEMEVLKAQLVKTEVFEEGAQAALKDVEERMAWLQDDMGAPIEVATVRAVKKFWASKEYEDEQNRLAVNAYDEGILFDMR</sequence>
<organism evidence="1 2">
    <name type="scientific">Cocos nucifera</name>
    <name type="common">Coconut palm</name>
    <dbReference type="NCBI Taxonomy" id="13894"/>
    <lineage>
        <taxon>Eukaryota</taxon>
        <taxon>Viridiplantae</taxon>
        <taxon>Streptophyta</taxon>
        <taxon>Embryophyta</taxon>
        <taxon>Tracheophyta</taxon>
        <taxon>Spermatophyta</taxon>
        <taxon>Magnoliopsida</taxon>
        <taxon>Liliopsida</taxon>
        <taxon>Arecaceae</taxon>
        <taxon>Arecoideae</taxon>
        <taxon>Cocoseae</taxon>
        <taxon>Attaleinae</taxon>
        <taxon>Cocos</taxon>
    </lineage>
</organism>
<dbReference type="AlphaFoldDB" id="A0A8K0IJP1"/>
<accession>A0A8K0IJP1</accession>
<reference evidence="1" key="1">
    <citation type="journal article" date="2017" name="Gigascience">
        <title>The genome draft of coconut (Cocos nucifera).</title>
        <authorList>
            <person name="Xiao Y."/>
            <person name="Xu P."/>
            <person name="Fan H."/>
            <person name="Baudouin L."/>
            <person name="Xia W."/>
            <person name="Bocs S."/>
            <person name="Xu J."/>
            <person name="Li Q."/>
            <person name="Guo A."/>
            <person name="Zhou L."/>
            <person name="Li J."/>
            <person name="Wu Y."/>
            <person name="Ma Z."/>
            <person name="Armero A."/>
            <person name="Issali A.E."/>
            <person name="Liu N."/>
            <person name="Peng M."/>
            <person name="Yang Y."/>
        </authorList>
    </citation>
    <scope>NUCLEOTIDE SEQUENCE</scope>
    <source>
        <tissue evidence="1">Spear leaf of Hainan Tall coconut</tissue>
    </source>
</reference>
<dbReference type="Proteomes" id="UP000797356">
    <property type="component" value="Chromosome 9"/>
</dbReference>
<dbReference type="EMBL" id="CM017880">
    <property type="protein sequence ID" value="KAG1360626.1"/>
    <property type="molecule type" value="Genomic_DNA"/>
</dbReference>
<evidence type="ECO:0000313" key="2">
    <source>
        <dbReference type="Proteomes" id="UP000797356"/>
    </source>
</evidence>